<dbReference type="EMBL" id="JAATLI010000011">
    <property type="protein sequence ID" value="NJC19549.1"/>
    <property type="molecule type" value="Genomic_DNA"/>
</dbReference>
<organism evidence="1 2">
    <name type="scientific">Butyricimonas paravirosa</name>
    <dbReference type="NCBI Taxonomy" id="1472417"/>
    <lineage>
        <taxon>Bacteria</taxon>
        <taxon>Pseudomonadati</taxon>
        <taxon>Bacteroidota</taxon>
        <taxon>Bacteroidia</taxon>
        <taxon>Bacteroidales</taxon>
        <taxon>Odoribacteraceae</taxon>
        <taxon>Butyricimonas</taxon>
    </lineage>
</organism>
<dbReference type="GeneID" id="86892336"/>
<evidence type="ECO:0000313" key="1">
    <source>
        <dbReference type="EMBL" id="NJC19549.1"/>
    </source>
</evidence>
<accession>A0A7X5YED1</accession>
<protein>
    <submittedName>
        <fullName evidence="1">Uncharacterized protein</fullName>
    </submittedName>
</protein>
<dbReference type="RefSeq" id="WP_158581820.1">
    <property type="nucleotide sequence ID" value="NZ_BMPA01000001.1"/>
</dbReference>
<sequence length="59" mass="6525">MKSSCSTFGGTIPLVESYRNVGEITPGLEFEDLTVMTYSTTTKTVTHVTTCLVMKITFR</sequence>
<comment type="caution">
    <text evidence="1">The sequence shown here is derived from an EMBL/GenBank/DDBJ whole genome shotgun (WGS) entry which is preliminary data.</text>
</comment>
<name>A0A7X5YED1_9BACT</name>
<evidence type="ECO:0000313" key="2">
    <source>
        <dbReference type="Proteomes" id="UP000576368"/>
    </source>
</evidence>
<proteinExistence type="predicted"/>
<dbReference type="AlphaFoldDB" id="A0A7X5YED1"/>
<gene>
    <name evidence="1" type="ORF">GGR15_003183</name>
</gene>
<reference evidence="1 2" key="1">
    <citation type="submission" date="2020-03" db="EMBL/GenBank/DDBJ databases">
        <title>Genomic Encyclopedia of Type Strains, Phase IV (KMG-IV): sequencing the most valuable type-strain genomes for metagenomic binning, comparative biology and taxonomic classification.</title>
        <authorList>
            <person name="Goeker M."/>
        </authorList>
    </citation>
    <scope>NUCLEOTIDE SEQUENCE [LARGE SCALE GENOMIC DNA]</scope>
    <source>
        <strain evidence="1 2">DSM 105722</strain>
    </source>
</reference>
<dbReference type="Proteomes" id="UP000576368">
    <property type="component" value="Unassembled WGS sequence"/>
</dbReference>